<evidence type="ECO:0000256" key="7">
    <source>
        <dbReference type="ARBA" id="ARBA00022737"/>
    </source>
</evidence>
<dbReference type="CDD" id="cd05117">
    <property type="entry name" value="STKc_CAMK"/>
    <property type="match status" value="1"/>
</dbReference>
<keyword evidence="11 15" id="KW-0067">ATP-binding</keyword>
<keyword evidence="7" id="KW-0677">Repeat</keyword>
<dbReference type="GO" id="GO:0005509">
    <property type="term" value="F:calcium ion binding"/>
    <property type="evidence" value="ECO:0007669"/>
    <property type="project" value="InterPro"/>
</dbReference>
<dbReference type="EC" id="2.7.11.1" evidence="2"/>
<dbReference type="InterPro" id="IPR008271">
    <property type="entry name" value="Ser/Thr_kinase_AS"/>
</dbReference>
<feature type="domain" description="EF-hand" evidence="18">
    <location>
        <begin position="606"/>
        <end position="639"/>
    </location>
</feature>
<evidence type="ECO:0000256" key="2">
    <source>
        <dbReference type="ARBA" id="ARBA00012513"/>
    </source>
</evidence>
<comment type="similarity">
    <text evidence="1">Belongs to the protein kinase superfamily. CAMK Ser/Thr protein kinase family. CaMK subfamily.</text>
</comment>
<dbReference type="InterPro" id="IPR011992">
    <property type="entry name" value="EF-hand-dom_pair"/>
</dbReference>
<keyword evidence="3" id="KW-0723">Serine/threonine-protein kinase</keyword>
<feature type="non-terminal residue" evidence="19">
    <location>
        <position position="1"/>
    </location>
</feature>
<evidence type="ECO:0000259" key="17">
    <source>
        <dbReference type="PROSITE" id="PS50011"/>
    </source>
</evidence>
<feature type="region of interest" description="Disordered" evidence="16">
    <location>
        <begin position="91"/>
        <end position="118"/>
    </location>
</feature>
<keyword evidence="10" id="KW-0106">Calcium</keyword>
<protein>
    <recommendedName>
        <fullName evidence="2">non-specific serine/threonine protein kinase</fullName>
        <ecNumber evidence="2">2.7.11.1</ecNumber>
    </recommendedName>
</protein>
<dbReference type="PROSITE" id="PS00108">
    <property type="entry name" value="PROTEIN_KINASE_ST"/>
    <property type="match status" value="1"/>
</dbReference>
<evidence type="ECO:0000259" key="18">
    <source>
        <dbReference type="PROSITE" id="PS50222"/>
    </source>
</evidence>
<dbReference type="Pfam" id="PF00069">
    <property type="entry name" value="Pkinase"/>
    <property type="match status" value="2"/>
</dbReference>
<keyword evidence="4" id="KW-0597">Phosphoprotein</keyword>
<keyword evidence="8 15" id="KW-0547">Nucleotide-binding</keyword>
<comment type="caution">
    <text evidence="19">The sequence shown here is derived from an EMBL/GenBank/DDBJ whole genome shotgun (WGS) entry which is preliminary data.</text>
</comment>
<keyword evidence="9" id="KW-0418">Kinase</keyword>
<feature type="region of interest" description="Disordered" evidence="16">
    <location>
        <begin position="16"/>
        <end position="79"/>
    </location>
</feature>
<evidence type="ECO:0000256" key="16">
    <source>
        <dbReference type="SAM" id="MobiDB-lite"/>
    </source>
</evidence>
<dbReference type="SUPFAM" id="SSF56112">
    <property type="entry name" value="Protein kinase-like (PK-like)"/>
    <property type="match status" value="1"/>
</dbReference>
<evidence type="ECO:0000256" key="14">
    <source>
        <dbReference type="ARBA" id="ARBA00048679"/>
    </source>
</evidence>
<evidence type="ECO:0000256" key="13">
    <source>
        <dbReference type="ARBA" id="ARBA00047899"/>
    </source>
</evidence>
<evidence type="ECO:0000256" key="5">
    <source>
        <dbReference type="ARBA" id="ARBA00022679"/>
    </source>
</evidence>
<comment type="similarity">
    <text evidence="12">Belongs to the protein kinase superfamily. Ser/Thr protein kinase family. CDPK subfamily.</text>
</comment>
<feature type="compositionally biased region" description="Polar residues" evidence="16">
    <location>
        <begin position="31"/>
        <end position="43"/>
    </location>
</feature>
<dbReference type="GO" id="GO:0004674">
    <property type="term" value="F:protein serine/threonine kinase activity"/>
    <property type="evidence" value="ECO:0007669"/>
    <property type="project" value="UniProtKB-KW"/>
</dbReference>
<keyword evidence="20" id="KW-1185">Reference proteome</keyword>
<proteinExistence type="inferred from homology"/>
<feature type="domain" description="Protein kinase" evidence="17">
    <location>
        <begin position="144"/>
        <end position="491"/>
    </location>
</feature>
<dbReference type="PROSITE" id="PS00107">
    <property type="entry name" value="PROTEIN_KINASE_ATP"/>
    <property type="match status" value="1"/>
</dbReference>
<feature type="domain" description="EF-hand" evidence="18">
    <location>
        <begin position="570"/>
        <end position="605"/>
    </location>
</feature>
<evidence type="ECO:0000256" key="4">
    <source>
        <dbReference type="ARBA" id="ARBA00022553"/>
    </source>
</evidence>
<dbReference type="InterPro" id="IPR002048">
    <property type="entry name" value="EF_hand_dom"/>
</dbReference>
<evidence type="ECO:0000256" key="12">
    <source>
        <dbReference type="ARBA" id="ARBA00024334"/>
    </source>
</evidence>
<dbReference type="FunFam" id="1.10.510.10:FF:001864">
    <property type="entry name" value="Calcium-dependent protein kinase SK5"/>
    <property type="match status" value="1"/>
</dbReference>
<dbReference type="EMBL" id="QEFC01002432">
    <property type="protein sequence ID" value="KAE9452277.1"/>
    <property type="molecule type" value="Genomic_DNA"/>
</dbReference>
<dbReference type="GO" id="GO:0005524">
    <property type="term" value="F:ATP binding"/>
    <property type="evidence" value="ECO:0007669"/>
    <property type="project" value="UniProtKB-UniRule"/>
</dbReference>
<comment type="catalytic activity">
    <reaction evidence="14">
        <text>L-seryl-[protein] + ATP = O-phospho-L-seryl-[protein] + ADP + H(+)</text>
        <dbReference type="Rhea" id="RHEA:17989"/>
        <dbReference type="Rhea" id="RHEA-COMP:9863"/>
        <dbReference type="Rhea" id="RHEA-COMP:11604"/>
        <dbReference type="ChEBI" id="CHEBI:15378"/>
        <dbReference type="ChEBI" id="CHEBI:29999"/>
        <dbReference type="ChEBI" id="CHEBI:30616"/>
        <dbReference type="ChEBI" id="CHEBI:83421"/>
        <dbReference type="ChEBI" id="CHEBI:456216"/>
        <dbReference type="EC" id="2.7.11.1"/>
    </reaction>
</comment>
<dbReference type="InterPro" id="IPR018247">
    <property type="entry name" value="EF_Hand_1_Ca_BS"/>
</dbReference>
<accession>A0A6A4LC29</accession>
<name>A0A6A4LC29_9ERIC</name>
<evidence type="ECO:0000256" key="1">
    <source>
        <dbReference type="ARBA" id="ARBA00005354"/>
    </source>
</evidence>
<feature type="binding site" evidence="15">
    <location>
        <position position="177"/>
    </location>
    <ligand>
        <name>ATP</name>
        <dbReference type="ChEBI" id="CHEBI:30616"/>
    </ligand>
</feature>
<reference evidence="19 20" key="1">
    <citation type="journal article" date="2019" name="Genome Biol. Evol.">
        <title>The Rhododendron genome and chromosomal organization provide insight into shared whole-genome duplications across the heath family (Ericaceae).</title>
        <authorList>
            <person name="Soza V.L."/>
            <person name="Lindsley D."/>
            <person name="Waalkes A."/>
            <person name="Ramage E."/>
            <person name="Patwardhan R.P."/>
            <person name="Burton J.N."/>
            <person name="Adey A."/>
            <person name="Kumar A."/>
            <person name="Qiu R."/>
            <person name="Shendure J."/>
            <person name="Hall B."/>
        </authorList>
    </citation>
    <scope>NUCLEOTIDE SEQUENCE [LARGE SCALE GENOMIC DNA]</scope>
    <source>
        <strain evidence="19">RSF 1966-606</strain>
    </source>
</reference>
<dbReference type="SMART" id="SM00054">
    <property type="entry name" value="EFh"/>
    <property type="match status" value="4"/>
</dbReference>
<dbReference type="PROSITE" id="PS50011">
    <property type="entry name" value="PROTEIN_KINASE_DOM"/>
    <property type="match status" value="1"/>
</dbReference>
<evidence type="ECO:0000256" key="9">
    <source>
        <dbReference type="ARBA" id="ARBA00022777"/>
    </source>
</evidence>
<dbReference type="PROSITE" id="PS50222">
    <property type="entry name" value="EF_HAND_2"/>
    <property type="match status" value="4"/>
</dbReference>
<dbReference type="InterPro" id="IPR050205">
    <property type="entry name" value="CDPK_Ser/Thr_kinases"/>
</dbReference>
<dbReference type="InterPro" id="IPR011009">
    <property type="entry name" value="Kinase-like_dom_sf"/>
</dbReference>
<evidence type="ECO:0000256" key="10">
    <source>
        <dbReference type="ARBA" id="ARBA00022837"/>
    </source>
</evidence>
<gene>
    <name evidence="19" type="ORF">C3L33_15823</name>
</gene>
<dbReference type="InterPro" id="IPR000719">
    <property type="entry name" value="Prot_kinase_dom"/>
</dbReference>
<evidence type="ECO:0000313" key="20">
    <source>
        <dbReference type="Proteomes" id="UP000428333"/>
    </source>
</evidence>
<dbReference type="Gene3D" id="1.10.238.10">
    <property type="entry name" value="EF-hand"/>
    <property type="match status" value="1"/>
</dbReference>
<keyword evidence="6" id="KW-0479">Metal-binding</keyword>
<dbReference type="SUPFAM" id="SSF47473">
    <property type="entry name" value="EF-hand"/>
    <property type="match status" value="1"/>
</dbReference>
<feature type="domain" description="EF-hand" evidence="18">
    <location>
        <begin position="534"/>
        <end position="569"/>
    </location>
</feature>
<evidence type="ECO:0000256" key="8">
    <source>
        <dbReference type="ARBA" id="ARBA00022741"/>
    </source>
</evidence>
<dbReference type="AlphaFoldDB" id="A0A6A4LC29"/>
<organism evidence="19 20">
    <name type="scientific">Rhododendron williamsianum</name>
    <dbReference type="NCBI Taxonomy" id="262921"/>
    <lineage>
        <taxon>Eukaryota</taxon>
        <taxon>Viridiplantae</taxon>
        <taxon>Streptophyta</taxon>
        <taxon>Embryophyta</taxon>
        <taxon>Tracheophyta</taxon>
        <taxon>Spermatophyta</taxon>
        <taxon>Magnoliopsida</taxon>
        <taxon>eudicotyledons</taxon>
        <taxon>Gunneridae</taxon>
        <taxon>Pentapetalae</taxon>
        <taxon>asterids</taxon>
        <taxon>Ericales</taxon>
        <taxon>Ericaceae</taxon>
        <taxon>Ericoideae</taxon>
        <taxon>Rhodoreae</taxon>
        <taxon>Rhododendron</taxon>
    </lineage>
</organism>
<dbReference type="Proteomes" id="UP000428333">
    <property type="component" value="Linkage Group LG09"/>
</dbReference>
<feature type="compositionally biased region" description="Basic and acidic residues" evidence="16">
    <location>
        <begin position="91"/>
        <end position="112"/>
    </location>
</feature>
<feature type="compositionally biased region" description="Basic and acidic residues" evidence="16">
    <location>
        <begin position="44"/>
        <end position="53"/>
    </location>
</feature>
<dbReference type="FunFam" id="1.10.238.10:FF:000015">
    <property type="entry name" value="Calcium-dependent protein kinase 1"/>
    <property type="match status" value="1"/>
</dbReference>
<dbReference type="SMART" id="SM00220">
    <property type="entry name" value="S_TKc"/>
    <property type="match status" value="1"/>
</dbReference>
<evidence type="ECO:0000313" key="19">
    <source>
        <dbReference type="EMBL" id="KAE9452277.1"/>
    </source>
</evidence>
<sequence>PNLGNNGFLQSVTAAVWRSRQTDNTLPPPTNGESSTNKNSNTEVKSEQPEKPDSPSVGKGGGGGGSEALVRVQSTPPVPVKITGEEVKRIDTTKSIKRETTIARGNEQEGGKQNKPSHIKRVSSVGLQVESVLQRKTGNLKEIYTLGRKLGQGQFGTTFLCVEKANGKEFACKSIAKRKLTTEEDVEDVRREIQIMHHLAGHPSVISIVGAYEDAVSVHVVMELCAGGELFDRIIQRGHYTERKAAELARVIVGVVEACHSLGVMHRDLKPENFLFVNQEEESPLKTIDFGLSVFFRPGKSLRSVLETVCWKIVDFGLVGLPRLSLPKIKLCPEVEGTVLTCFIKALSSEVSPVYKVDLQVFDSHTEMELKMPYCYICGLVLAVAFGSETFTDVVGSPYYVAPEVLRKLYGPECDVWSAGVIIYILLSGVPPFWDETEQGIFEQVLKGELDFVSEPWPSISDGAKDLVRRMLVRDPKKRLTAHEVLSHPWVQVEGVAPDKPLDSAVLSRLKQFSAMNKLKKIAIRVIAENLSEEEIAGLKEMFKMIDTDNSGHITLEELKKGLERVGANLKDSEINSLMQAADVDNSGTIDYGEFMAAMLHLNKVLREDHMYAAFSYFDKDGSGYITQDELQQACEQFGLGDVHLEEIIREVDQDNDGRIDYNEFVAMMQDNGFGMTISRTA</sequence>
<evidence type="ECO:0000256" key="11">
    <source>
        <dbReference type="ARBA" id="ARBA00022840"/>
    </source>
</evidence>
<dbReference type="PANTHER" id="PTHR24349">
    <property type="entry name" value="SERINE/THREONINE-PROTEIN KINASE"/>
    <property type="match status" value="1"/>
</dbReference>
<dbReference type="InterPro" id="IPR017441">
    <property type="entry name" value="Protein_kinase_ATP_BS"/>
</dbReference>
<comment type="catalytic activity">
    <reaction evidence="13">
        <text>L-threonyl-[protein] + ATP = O-phospho-L-threonyl-[protein] + ADP + H(+)</text>
        <dbReference type="Rhea" id="RHEA:46608"/>
        <dbReference type="Rhea" id="RHEA-COMP:11060"/>
        <dbReference type="Rhea" id="RHEA-COMP:11605"/>
        <dbReference type="ChEBI" id="CHEBI:15378"/>
        <dbReference type="ChEBI" id="CHEBI:30013"/>
        <dbReference type="ChEBI" id="CHEBI:30616"/>
        <dbReference type="ChEBI" id="CHEBI:61977"/>
        <dbReference type="ChEBI" id="CHEBI:456216"/>
        <dbReference type="EC" id="2.7.11.1"/>
    </reaction>
</comment>
<evidence type="ECO:0000256" key="6">
    <source>
        <dbReference type="ARBA" id="ARBA00022723"/>
    </source>
</evidence>
<keyword evidence="5" id="KW-0808">Transferase</keyword>
<dbReference type="Gene3D" id="1.10.510.10">
    <property type="entry name" value="Transferase(Phosphotransferase) domain 1"/>
    <property type="match status" value="2"/>
</dbReference>
<dbReference type="Pfam" id="PF13499">
    <property type="entry name" value="EF-hand_7"/>
    <property type="match status" value="2"/>
</dbReference>
<evidence type="ECO:0000256" key="3">
    <source>
        <dbReference type="ARBA" id="ARBA00022527"/>
    </source>
</evidence>
<dbReference type="OrthoDB" id="40902at2759"/>
<dbReference type="Gene3D" id="3.30.200.20">
    <property type="entry name" value="Phosphorylase Kinase, domain 1"/>
    <property type="match status" value="1"/>
</dbReference>
<evidence type="ECO:0000256" key="15">
    <source>
        <dbReference type="PROSITE-ProRule" id="PRU10141"/>
    </source>
</evidence>
<dbReference type="FunFam" id="3.30.200.20:FF:000004">
    <property type="entry name" value="Calcium-dependent protein kinase 1"/>
    <property type="match status" value="1"/>
</dbReference>
<dbReference type="PROSITE" id="PS00018">
    <property type="entry name" value="EF_HAND_1"/>
    <property type="match status" value="3"/>
</dbReference>
<feature type="domain" description="EF-hand" evidence="18">
    <location>
        <begin position="640"/>
        <end position="675"/>
    </location>
</feature>